<feature type="domain" description="EGF-like" evidence="6">
    <location>
        <begin position="40"/>
        <end position="69"/>
    </location>
</feature>
<keyword evidence="3" id="KW-1015">Disulfide bond</keyword>
<dbReference type="GO" id="GO:0005886">
    <property type="term" value="C:plasma membrane"/>
    <property type="evidence" value="ECO:0007669"/>
    <property type="project" value="TreeGrafter"/>
</dbReference>
<sequence>MEIMNLCDHKCVNDKFGYHCACFRGYKLNLLNNKCEDEDECQQENICGNQTCINTDGGYRCKCTDWHCDATRIPHFLYLTNYGINIFNSSRNANESKLLISMEQITAFDYNYKSECLIWNQLTESQTNLFYAASINQKQSDYKPFFEDDGVKITELAFDWIHNLVYLLCEEKGTIEMFVLNKPENRAVIVTKIDEPRSLKLSVNYSILIWVQDYSHIAIASQDGRLKQKCFTGFNNLPFSAVIDEEKQLIYWIDFQGSIDGFDFNCKQRRVIAKIAPRNDPMVFSDFLDDVLYILDNDRNRIQTVNLKNSKEHKTAMIYSHSRNYIKYFKIYDNEMQQTFMNRCKNNNCSHICAPHDVEYYTCICPINYRILEDGQTCVKRSVNLIDFKKLKNISEMSQPMRYSASDKNIAKKIETVAFISMSMVIVTLSIIFFAIIAIAIAVVAHKYLRRNCFRNSPIDNQLVVYTFLQES</sequence>
<dbReference type="EMBL" id="NCKV01003005">
    <property type="protein sequence ID" value="RWS26156.1"/>
    <property type="molecule type" value="Genomic_DNA"/>
</dbReference>
<keyword evidence="4" id="KW-1133">Transmembrane helix</keyword>
<dbReference type="InterPro" id="IPR050778">
    <property type="entry name" value="Cueball_EGF_LRP_Nidogen"/>
</dbReference>
<feature type="domain" description="EGF-like" evidence="6">
    <location>
        <begin position="6"/>
        <end position="36"/>
    </location>
</feature>
<dbReference type="PANTHER" id="PTHR46513:SF13">
    <property type="entry name" value="EGF-LIKE DOMAIN-CONTAINING PROTEIN"/>
    <property type="match status" value="1"/>
</dbReference>
<dbReference type="InterPro" id="IPR049883">
    <property type="entry name" value="NOTCH1_EGF-like"/>
</dbReference>
<comment type="caution">
    <text evidence="7">The sequence shown here is derived from an EMBL/GenBank/DDBJ whole genome shotgun (WGS) entry which is preliminary data.</text>
</comment>
<dbReference type="InterPro" id="IPR018097">
    <property type="entry name" value="EGF_Ca-bd_CS"/>
</dbReference>
<dbReference type="InterPro" id="IPR011042">
    <property type="entry name" value="6-blade_b-propeller_TolB-like"/>
</dbReference>
<dbReference type="SUPFAM" id="SSF63825">
    <property type="entry name" value="YWTD domain"/>
    <property type="match status" value="1"/>
</dbReference>
<dbReference type="Pfam" id="PF07645">
    <property type="entry name" value="EGF_CA"/>
    <property type="match status" value="1"/>
</dbReference>
<evidence type="ECO:0000259" key="6">
    <source>
        <dbReference type="SMART" id="SM00181"/>
    </source>
</evidence>
<dbReference type="OrthoDB" id="6510920at2759"/>
<dbReference type="InterPro" id="IPR000742">
    <property type="entry name" value="EGF"/>
</dbReference>
<dbReference type="STRING" id="299467.A0A443SF66"/>
<evidence type="ECO:0000256" key="2">
    <source>
        <dbReference type="ARBA" id="ARBA00022737"/>
    </source>
</evidence>
<dbReference type="GO" id="GO:0060070">
    <property type="term" value="P:canonical Wnt signaling pathway"/>
    <property type="evidence" value="ECO:0007669"/>
    <property type="project" value="TreeGrafter"/>
</dbReference>
<name>A0A443SF66_9ACAR</name>
<keyword evidence="1" id="KW-0245">EGF-like domain</keyword>
<accession>A0A443SF66</accession>
<dbReference type="GO" id="GO:0005509">
    <property type="term" value="F:calcium ion binding"/>
    <property type="evidence" value="ECO:0007669"/>
    <property type="project" value="InterPro"/>
</dbReference>
<keyword evidence="8" id="KW-1185">Reference proteome</keyword>
<organism evidence="7 8">
    <name type="scientific">Leptotrombidium deliense</name>
    <dbReference type="NCBI Taxonomy" id="299467"/>
    <lineage>
        <taxon>Eukaryota</taxon>
        <taxon>Metazoa</taxon>
        <taxon>Ecdysozoa</taxon>
        <taxon>Arthropoda</taxon>
        <taxon>Chelicerata</taxon>
        <taxon>Arachnida</taxon>
        <taxon>Acari</taxon>
        <taxon>Acariformes</taxon>
        <taxon>Trombidiformes</taxon>
        <taxon>Prostigmata</taxon>
        <taxon>Anystina</taxon>
        <taxon>Parasitengona</taxon>
        <taxon>Trombiculoidea</taxon>
        <taxon>Trombiculidae</taxon>
        <taxon>Leptotrombidium</taxon>
    </lineage>
</organism>
<evidence type="ECO:0000259" key="5">
    <source>
        <dbReference type="SMART" id="SM00179"/>
    </source>
</evidence>
<dbReference type="SMART" id="SM00179">
    <property type="entry name" value="EGF_CA"/>
    <property type="match status" value="2"/>
</dbReference>
<dbReference type="PROSITE" id="PS00010">
    <property type="entry name" value="ASX_HYDROXYL"/>
    <property type="match status" value="1"/>
</dbReference>
<dbReference type="PANTHER" id="PTHR46513">
    <property type="entry name" value="VITELLOGENIN RECEPTOR-LIKE PROTEIN-RELATED-RELATED"/>
    <property type="match status" value="1"/>
</dbReference>
<keyword evidence="2" id="KW-0677">Repeat</keyword>
<evidence type="ECO:0000313" key="7">
    <source>
        <dbReference type="EMBL" id="RWS26156.1"/>
    </source>
</evidence>
<dbReference type="Proteomes" id="UP000288716">
    <property type="component" value="Unassembled WGS sequence"/>
</dbReference>
<evidence type="ECO:0000256" key="4">
    <source>
        <dbReference type="SAM" id="Phobius"/>
    </source>
</evidence>
<dbReference type="GO" id="GO:0042813">
    <property type="term" value="F:Wnt receptor activity"/>
    <property type="evidence" value="ECO:0007669"/>
    <property type="project" value="TreeGrafter"/>
</dbReference>
<dbReference type="CDD" id="cd00054">
    <property type="entry name" value="EGF_CA"/>
    <property type="match status" value="1"/>
</dbReference>
<keyword evidence="4" id="KW-0472">Membrane</keyword>
<reference evidence="7 8" key="1">
    <citation type="journal article" date="2018" name="Gigascience">
        <title>Genomes of trombidid mites reveal novel predicted allergens and laterally-transferred genes associated with secondary metabolism.</title>
        <authorList>
            <person name="Dong X."/>
            <person name="Chaisiri K."/>
            <person name="Xia D."/>
            <person name="Armstrong S.D."/>
            <person name="Fang Y."/>
            <person name="Donnelly M.J."/>
            <person name="Kadowaki T."/>
            <person name="McGarry J.W."/>
            <person name="Darby A.C."/>
            <person name="Makepeace B.L."/>
        </authorList>
    </citation>
    <scope>NUCLEOTIDE SEQUENCE [LARGE SCALE GENOMIC DNA]</scope>
    <source>
        <strain evidence="7">UoL-UT</strain>
    </source>
</reference>
<dbReference type="Gene3D" id="2.120.10.30">
    <property type="entry name" value="TolB, C-terminal domain"/>
    <property type="match status" value="1"/>
</dbReference>
<proteinExistence type="predicted"/>
<keyword evidence="4" id="KW-0812">Transmembrane</keyword>
<dbReference type="AlphaFoldDB" id="A0A443SF66"/>
<keyword evidence="7" id="KW-0449">Lipoprotein</keyword>
<dbReference type="PROSITE" id="PS01187">
    <property type="entry name" value="EGF_CA"/>
    <property type="match status" value="1"/>
</dbReference>
<protein>
    <submittedName>
        <fullName evidence="7">Low-density lipoprotein receptor-like protein</fullName>
    </submittedName>
</protein>
<dbReference type="GO" id="GO:0017147">
    <property type="term" value="F:Wnt-protein binding"/>
    <property type="evidence" value="ECO:0007669"/>
    <property type="project" value="TreeGrafter"/>
</dbReference>
<keyword evidence="7" id="KW-0675">Receptor</keyword>
<feature type="transmembrane region" description="Helical" evidence="4">
    <location>
        <begin position="417"/>
        <end position="445"/>
    </location>
</feature>
<evidence type="ECO:0000256" key="1">
    <source>
        <dbReference type="ARBA" id="ARBA00022536"/>
    </source>
</evidence>
<dbReference type="InterPro" id="IPR000152">
    <property type="entry name" value="EGF-type_Asp/Asn_hydroxyl_site"/>
</dbReference>
<dbReference type="SUPFAM" id="SSF57184">
    <property type="entry name" value="Growth factor receptor domain"/>
    <property type="match status" value="1"/>
</dbReference>
<dbReference type="SMART" id="SM00181">
    <property type="entry name" value="EGF"/>
    <property type="match status" value="3"/>
</dbReference>
<feature type="domain" description="EGF-like calcium-binding" evidence="5">
    <location>
        <begin position="37"/>
        <end position="77"/>
    </location>
</feature>
<dbReference type="InterPro" id="IPR001881">
    <property type="entry name" value="EGF-like_Ca-bd_dom"/>
</dbReference>
<evidence type="ECO:0000256" key="3">
    <source>
        <dbReference type="ARBA" id="ARBA00023157"/>
    </source>
</evidence>
<dbReference type="VEuPathDB" id="VectorBase:LDEU005884"/>
<feature type="domain" description="EGF-like" evidence="6">
    <location>
        <begin position="343"/>
        <end position="379"/>
    </location>
</feature>
<feature type="domain" description="EGF-like calcium-binding" evidence="5">
    <location>
        <begin position="6"/>
        <end position="36"/>
    </location>
</feature>
<dbReference type="InterPro" id="IPR009030">
    <property type="entry name" value="Growth_fac_rcpt_cys_sf"/>
</dbReference>
<gene>
    <name evidence="7" type="ORF">B4U80_08127</name>
</gene>
<evidence type="ECO:0000313" key="8">
    <source>
        <dbReference type="Proteomes" id="UP000288716"/>
    </source>
</evidence>
<dbReference type="Gene3D" id="2.10.25.10">
    <property type="entry name" value="Laminin"/>
    <property type="match status" value="2"/>
</dbReference>